<evidence type="ECO:0000313" key="2">
    <source>
        <dbReference type="Proteomes" id="UP000681343"/>
    </source>
</evidence>
<geneLocation type="plasmid" evidence="1 2">
    <name>pMM35_01</name>
</geneLocation>
<dbReference type="RefSeq" id="WP_212821111.1">
    <property type="nucleotide sequence ID" value="NZ_AP023416.1"/>
</dbReference>
<keyword evidence="2" id="KW-1185">Reference proteome</keyword>
<sequence>METIVVAIITGGLSLLGVIITSNKTTRDVQAKLDMQQAVTETKLEELTREVREHNNFARRVPVLEEQIKVANHRIADLENNH</sequence>
<organism evidence="1 2">
    <name type="scientific">Vescimonas fastidiosa</name>
    <dbReference type="NCBI Taxonomy" id="2714353"/>
    <lineage>
        <taxon>Bacteria</taxon>
        <taxon>Bacillati</taxon>
        <taxon>Bacillota</taxon>
        <taxon>Clostridia</taxon>
        <taxon>Eubacteriales</taxon>
        <taxon>Oscillospiraceae</taxon>
        <taxon>Vescimonas</taxon>
    </lineage>
</organism>
<accession>A0A810Q416</accession>
<gene>
    <name evidence="1" type="ORF">MM35RIKEN_16850</name>
</gene>
<dbReference type="KEGG" id="vfa:MM35RIKEN_16850"/>
<proteinExistence type="predicted"/>
<dbReference type="AlphaFoldDB" id="A0A810Q416"/>
<protein>
    <submittedName>
        <fullName evidence="1">Uncharacterized protein</fullName>
    </submittedName>
</protein>
<dbReference type="Proteomes" id="UP000681343">
    <property type="component" value="Plasmid pMM35_01"/>
</dbReference>
<dbReference type="EMBL" id="AP023416">
    <property type="protein sequence ID" value="BCK79493.1"/>
    <property type="molecule type" value="Genomic_DNA"/>
</dbReference>
<reference evidence="1" key="1">
    <citation type="submission" date="2020-09" db="EMBL/GenBank/DDBJ databases">
        <title>New species isolated from human feces.</title>
        <authorList>
            <person name="Kitahara M."/>
            <person name="Shigeno Y."/>
            <person name="Shime M."/>
            <person name="Matsumoto Y."/>
            <person name="Nakamura S."/>
            <person name="Motooka D."/>
            <person name="Fukuoka S."/>
            <person name="Nishikawa H."/>
            <person name="Benno Y."/>
        </authorList>
    </citation>
    <scope>NUCLEOTIDE SEQUENCE</scope>
    <source>
        <strain evidence="1">MM35</strain>
        <plasmid evidence="1">pMM35_01</plasmid>
    </source>
</reference>
<name>A0A810Q416_9FIRM</name>
<keyword evidence="1" id="KW-0614">Plasmid</keyword>
<evidence type="ECO:0000313" key="1">
    <source>
        <dbReference type="EMBL" id="BCK79493.1"/>
    </source>
</evidence>